<proteinExistence type="predicted"/>
<reference evidence="1 2" key="1">
    <citation type="submission" date="2019-01" db="EMBL/GenBank/DDBJ databases">
        <title>Genome sequencing of strain FW100M-8.</title>
        <authorList>
            <person name="Heo J."/>
            <person name="Kim S.-J."/>
            <person name="Kim J.-S."/>
            <person name="Hong S.-B."/>
            <person name="Kwon S.-W."/>
        </authorList>
    </citation>
    <scope>NUCLEOTIDE SEQUENCE [LARGE SCALE GENOMIC DNA]</scope>
    <source>
        <strain evidence="1 2">FW100M-8</strain>
    </source>
</reference>
<sequence length="144" mass="16363">MTALPTLARTARTTAFLDEDEYFSRQRSATRELPDPEVLLANLTRCVLEAMSGARELDQIARWVTDEVYRSLQKRVVLAARSRRVRGTTPKRPAFTVGRIHRCEPTDGVVEAVVIVHQRHRSRAVAIRLEGLDSRWRASVITVL</sequence>
<gene>
    <name evidence="1" type="ORF">ET445_15590</name>
</gene>
<dbReference type="AlphaFoldDB" id="A0A4P6FE78"/>
<accession>A0A4P6FE78</accession>
<evidence type="ECO:0000313" key="1">
    <source>
        <dbReference type="EMBL" id="QAY74540.1"/>
    </source>
</evidence>
<dbReference type="EMBL" id="CP035491">
    <property type="protein sequence ID" value="QAY74540.1"/>
    <property type="molecule type" value="Genomic_DNA"/>
</dbReference>
<keyword evidence="2" id="KW-1185">Reference proteome</keyword>
<name>A0A4P6FE78_9MICO</name>
<dbReference type="Pfam" id="PF20060">
    <property type="entry name" value="DUF6459"/>
    <property type="match status" value="1"/>
</dbReference>
<protein>
    <submittedName>
        <fullName evidence="1">3-hydroxyacyl-CoA dehydrogenase</fullName>
    </submittedName>
</protein>
<dbReference type="Proteomes" id="UP000291259">
    <property type="component" value="Chromosome"/>
</dbReference>
<dbReference type="InterPro" id="IPR045596">
    <property type="entry name" value="DUF6459"/>
</dbReference>
<dbReference type="KEGG" id="agf:ET445_15590"/>
<organism evidence="1 2">
    <name type="scientific">Agromyces protaetiae</name>
    <dbReference type="NCBI Taxonomy" id="2509455"/>
    <lineage>
        <taxon>Bacteria</taxon>
        <taxon>Bacillati</taxon>
        <taxon>Actinomycetota</taxon>
        <taxon>Actinomycetes</taxon>
        <taxon>Micrococcales</taxon>
        <taxon>Microbacteriaceae</taxon>
        <taxon>Agromyces</taxon>
    </lineage>
</organism>
<dbReference type="RefSeq" id="WP_129192084.1">
    <property type="nucleotide sequence ID" value="NZ_CP035491.1"/>
</dbReference>
<dbReference type="OrthoDB" id="3266345at2"/>
<evidence type="ECO:0000313" key="2">
    <source>
        <dbReference type="Proteomes" id="UP000291259"/>
    </source>
</evidence>